<feature type="compositionally biased region" description="Basic residues" evidence="1">
    <location>
        <begin position="282"/>
        <end position="294"/>
    </location>
</feature>
<dbReference type="GeneID" id="41961313"/>
<evidence type="ECO:0000313" key="3">
    <source>
        <dbReference type="RefSeq" id="XP_030982311.1"/>
    </source>
</evidence>
<evidence type="ECO:0000256" key="1">
    <source>
        <dbReference type="SAM" id="MobiDB-lite"/>
    </source>
</evidence>
<keyword evidence="2" id="KW-1185">Reference proteome</keyword>
<gene>
    <name evidence="3" type="ORF">PgNI_06380</name>
</gene>
<reference evidence="3" key="3">
    <citation type="submission" date="2025-08" db="UniProtKB">
        <authorList>
            <consortium name="RefSeq"/>
        </authorList>
    </citation>
    <scope>IDENTIFICATION</scope>
    <source>
        <strain evidence="3">NI907</strain>
    </source>
</reference>
<dbReference type="KEGG" id="pgri:PgNI_06380"/>
<reference evidence="2 3" key="1">
    <citation type="journal article" date="2019" name="Mol. Biol. Evol.">
        <title>Blast fungal genomes show frequent chromosomal changes, gene gains and losses, and effector gene turnover.</title>
        <authorList>
            <person name="Gomez Luciano L.B."/>
            <person name="Jason Tsai I."/>
            <person name="Chuma I."/>
            <person name="Tosa Y."/>
            <person name="Chen Y.H."/>
            <person name="Li J.Y."/>
            <person name="Li M.Y."/>
            <person name="Jade Lu M.Y."/>
            <person name="Nakayashiki H."/>
            <person name="Li W.H."/>
        </authorList>
    </citation>
    <scope>NUCLEOTIDE SEQUENCE [LARGE SCALE GENOMIC DNA]</scope>
    <source>
        <strain evidence="2 3">NI907</strain>
    </source>
</reference>
<dbReference type="Proteomes" id="UP000515153">
    <property type="component" value="Chromosome I"/>
</dbReference>
<feature type="region of interest" description="Disordered" evidence="1">
    <location>
        <begin position="360"/>
        <end position="409"/>
    </location>
</feature>
<sequence>MSPSLDSDEVHRKLALTVAFTAALKSRSGPCDFPSCALHPQSSNPQAKASAVSTTSMAPRFRGSNLVIKDCPPEQSHFDPPTPKHKALARRLKSRIPTWRLVPKLPKHRTFANFGSLGNGDSHDKAVKKHGLSRSITIAHFSNLARFRCHKGPPSAPSDDTKLDNSPTKLSPSPRQHDEADPFAEENLLDTSLDDILLLLPDGSSTPRRRDSVQRHSALPRGLNLGKVTEARSSLFKSNISPGIPSGPQPYATHNISPTEMLTPVIPQRTSSKVTGDTSPRVSRKHIQFKKHPSPSKTTLKSLKLCCQDKKFRPPTSFSFRKSSTVQDISAGIYGLYEATTVSQKRRSTPSRKAKLIHLRGKPSRTAAASTAATRVAGSPSEKVKSTSESTFAVTPPHDKITVPPPRHYMDPDFSETTRLGRALRVRSVNLADSSRSPPPRYTIPRPDISIRSQRTPSSFSCNLQPVMLFVNKENSTPDFSEKKKHPSPTKEEWEIIGDHWKHEMDKLGLRVCGFAPAPAQLASIEHPATVSYQHNIR</sequence>
<dbReference type="AlphaFoldDB" id="A0A6P8B501"/>
<evidence type="ECO:0000313" key="2">
    <source>
        <dbReference type="Proteomes" id="UP000515153"/>
    </source>
</evidence>
<dbReference type="RefSeq" id="XP_030982311.1">
    <property type="nucleotide sequence ID" value="XM_031126404.1"/>
</dbReference>
<feature type="region of interest" description="Disordered" evidence="1">
    <location>
        <begin position="148"/>
        <end position="180"/>
    </location>
</feature>
<proteinExistence type="predicted"/>
<feature type="compositionally biased region" description="Low complexity" evidence="1">
    <location>
        <begin position="364"/>
        <end position="375"/>
    </location>
</feature>
<protein>
    <submittedName>
        <fullName evidence="3">Uncharacterized protein</fullName>
    </submittedName>
</protein>
<feature type="compositionally biased region" description="Polar residues" evidence="1">
    <location>
        <begin position="269"/>
        <end position="281"/>
    </location>
</feature>
<feature type="region of interest" description="Disordered" evidence="1">
    <location>
        <begin position="201"/>
        <end position="220"/>
    </location>
</feature>
<accession>A0A6P8B501</accession>
<reference evidence="3" key="2">
    <citation type="submission" date="2019-10" db="EMBL/GenBank/DDBJ databases">
        <authorList>
            <consortium name="NCBI Genome Project"/>
        </authorList>
    </citation>
    <scope>NUCLEOTIDE SEQUENCE</scope>
    <source>
        <strain evidence="3">NI907</strain>
    </source>
</reference>
<feature type="compositionally biased region" description="Polar residues" evidence="1">
    <location>
        <begin position="164"/>
        <end position="174"/>
    </location>
</feature>
<organism evidence="2 3">
    <name type="scientific">Pyricularia grisea</name>
    <name type="common">Crabgrass-specific blast fungus</name>
    <name type="synonym">Magnaporthe grisea</name>
    <dbReference type="NCBI Taxonomy" id="148305"/>
    <lineage>
        <taxon>Eukaryota</taxon>
        <taxon>Fungi</taxon>
        <taxon>Dikarya</taxon>
        <taxon>Ascomycota</taxon>
        <taxon>Pezizomycotina</taxon>
        <taxon>Sordariomycetes</taxon>
        <taxon>Sordariomycetidae</taxon>
        <taxon>Magnaporthales</taxon>
        <taxon>Pyriculariaceae</taxon>
        <taxon>Pyricularia</taxon>
    </lineage>
</organism>
<name>A0A6P8B501_PYRGI</name>
<feature type="region of interest" description="Disordered" evidence="1">
    <location>
        <begin position="269"/>
        <end position="298"/>
    </location>
</feature>